<keyword evidence="3" id="KW-1185">Reference proteome</keyword>
<dbReference type="InterPro" id="IPR011009">
    <property type="entry name" value="Kinase-like_dom_sf"/>
</dbReference>
<dbReference type="InterPro" id="IPR002575">
    <property type="entry name" value="Aminoglycoside_PTrfase"/>
</dbReference>
<dbReference type="EMBL" id="CP034346">
    <property type="protein sequence ID" value="AZS15105.1"/>
    <property type="molecule type" value="Genomic_DNA"/>
</dbReference>
<dbReference type="SUPFAM" id="SSF56112">
    <property type="entry name" value="Protein kinase-like (PK-like)"/>
    <property type="match status" value="1"/>
</dbReference>
<reference evidence="3" key="1">
    <citation type="submission" date="2018-12" db="EMBL/GenBank/DDBJ databases">
        <title>Complete genome sequence of Paenibacillus sp. MBLB1234.</title>
        <authorList>
            <person name="Nam Y.-D."/>
            <person name="Kang J."/>
            <person name="Chung W.-H."/>
            <person name="Park Y.S."/>
        </authorList>
    </citation>
    <scope>NUCLEOTIDE SEQUENCE [LARGE SCALE GENOMIC DNA]</scope>
    <source>
        <strain evidence="3">MBLB1234</strain>
    </source>
</reference>
<gene>
    <name evidence="2" type="ORF">EI981_11940</name>
</gene>
<accession>A0A3Q9IB29</accession>
<dbReference type="OrthoDB" id="9800774at2"/>
<protein>
    <submittedName>
        <fullName evidence="2">Aminoglycoside phosphotransferase</fullName>
    </submittedName>
</protein>
<feature type="domain" description="Aminoglycoside phosphotransferase" evidence="1">
    <location>
        <begin position="23"/>
        <end position="199"/>
    </location>
</feature>
<organism evidence="2 3">
    <name type="scientific">Paenibacillus lutimineralis</name>
    <dbReference type="NCBI Taxonomy" id="2707005"/>
    <lineage>
        <taxon>Bacteria</taxon>
        <taxon>Bacillati</taxon>
        <taxon>Bacillota</taxon>
        <taxon>Bacilli</taxon>
        <taxon>Bacillales</taxon>
        <taxon>Paenibacillaceae</taxon>
        <taxon>Paenibacillus</taxon>
    </lineage>
</organism>
<proteinExistence type="predicted"/>
<keyword evidence="2" id="KW-0808">Transferase</keyword>
<dbReference type="Proteomes" id="UP000270678">
    <property type="component" value="Chromosome"/>
</dbReference>
<evidence type="ECO:0000313" key="3">
    <source>
        <dbReference type="Proteomes" id="UP000270678"/>
    </source>
</evidence>
<dbReference type="Gene3D" id="3.90.1200.10">
    <property type="match status" value="1"/>
</dbReference>
<sequence length="282" mass="32070">MGLLLGSKVGEGACSEVFEWEDSSKIIKIAKENTDYKAMAREYNNNLLAWENGLSVARPYELTEYDGRTGIVFERIYGQTIMERFLRRAIIKNIPAADIDEEDIRTTAALLYQIHNSNIEVPSSQMGNMEYSIRVADYLSIAEKEEIISTLRNLPKKQLPCHGDPNPNNILVKEDGNAVFIDWMSASMGNPEADLAEYIIIMRYAVLPSQYPQVIVQLFDSIRETIINIFMDEYNKLSGITYDEVAPWIIPVAARKLSVDGIGEEEKKLLVQEIRRNLNILK</sequence>
<dbReference type="GO" id="GO:0016740">
    <property type="term" value="F:transferase activity"/>
    <property type="evidence" value="ECO:0007669"/>
    <property type="project" value="UniProtKB-KW"/>
</dbReference>
<dbReference type="AlphaFoldDB" id="A0A3Q9IB29"/>
<evidence type="ECO:0000259" key="1">
    <source>
        <dbReference type="Pfam" id="PF01636"/>
    </source>
</evidence>
<dbReference type="KEGG" id="plut:EI981_11940"/>
<dbReference type="RefSeq" id="WP_126998392.1">
    <property type="nucleotide sequence ID" value="NZ_CP034346.1"/>
</dbReference>
<name>A0A3Q9IB29_9BACL</name>
<dbReference type="Pfam" id="PF01636">
    <property type="entry name" value="APH"/>
    <property type="match status" value="1"/>
</dbReference>
<evidence type="ECO:0000313" key="2">
    <source>
        <dbReference type="EMBL" id="AZS15105.1"/>
    </source>
</evidence>